<reference evidence="2" key="1">
    <citation type="submission" date="2023-03" db="EMBL/GenBank/DDBJ databases">
        <title>Massive genome expansion in bonnet fungi (Mycena s.s.) driven by repeated elements and novel gene families across ecological guilds.</title>
        <authorList>
            <consortium name="Lawrence Berkeley National Laboratory"/>
            <person name="Harder C.B."/>
            <person name="Miyauchi S."/>
            <person name="Viragh M."/>
            <person name="Kuo A."/>
            <person name="Thoen E."/>
            <person name="Andreopoulos B."/>
            <person name="Lu D."/>
            <person name="Skrede I."/>
            <person name="Drula E."/>
            <person name="Henrissat B."/>
            <person name="Morin E."/>
            <person name="Kohler A."/>
            <person name="Barry K."/>
            <person name="LaButti K."/>
            <person name="Morin E."/>
            <person name="Salamov A."/>
            <person name="Lipzen A."/>
            <person name="Mereny Z."/>
            <person name="Hegedus B."/>
            <person name="Baldrian P."/>
            <person name="Stursova M."/>
            <person name="Weitz H."/>
            <person name="Taylor A."/>
            <person name="Grigoriev I.V."/>
            <person name="Nagy L.G."/>
            <person name="Martin F."/>
            <person name="Kauserud H."/>
        </authorList>
    </citation>
    <scope>NUCLEOTIDE SEQUENCE</scope>
    <source>
        <strain evidence="2">CBHHK188m</strain>
    </source>
</reference>
<feature type="compositionally biased region" description="Basic and acidic residues" evidence="1">
    <location>
        <begin position="650"/>
        <end position="663"/>
    </location>
</feature>
<accession>A0AAD7ITP7</accession>
<evidence type="ECO:0000313" key="2">
    <source>
        <dbReference type="EMBL" id="KAJ7748463.1"/>
    </source>
</evidence>
<proteinExistence type="predicted"/>
<sequence>MTTDVVCKAQRHNYQPPVEHLPGNTSTLHRPIAQAPVTPAKAYAQPISSTYANKLIRGDFAVDPVHDRAKIEQYRLTSERQVKCYWWEKDGQPPKTFMCAIPNAPYFHPKDDIAITTVIGAAQCDPYSFLYGTDWVTTSAAQRVKANDILCFRSVNVTHCIGGPFTPSLTPKRRLSEASEKQNSSPTKIVRYSSIDSISSRAAELHLAPESRRTPEVISIESDNDDEDIGFTTARPVSPSPKSKRTFPLKWACDMDKGFGIMDKEDSDTVAQRFVKAFVGSKWASSTYYAHKRAWDVAEPSGTSQIARHQKRIDSLTKTSTDRRICALVATSTMSAITIALKISPFQTSKSDTVLLKENIIKLLDLWLQAQNKTTLKVNTDAQGMRLLVEAKAVADWKYVGGRKADPTRHFENFLRELVASNNLKAPSGNKTSKQALDPIETHKYSQDAWEDGRVWALILYDPAVDVNKVPRLIVVDWTAVVSDDLALMQHFNTLTFHLYQSTPTQRHLRPNQVAQPEATTFSTGYPVDHSSPFEILLLLPGFDMPGIKLMEFPKGFESSNQSFKTANWVPEGDIEDHYLPVLGPLNAMRILVRVQLLLTPSQDPTDSPPEKPALTAAQKKNEAGKVYLQNTYGDQETVQSMTAVKNRGSRDHLCFGRLDPRGGQDPGQTRR</sequence>
<dbReference type="Proteomes" id="UP001215280">
    <property type="component" value="Unassembled WGS sequence"/>
</dbReference>
<gene>
    <name evidence="2" type="ORF">DFH07DRAFT_775648</name>
</gene>
<protein>
    <submittedName>
        <fullName evidence="2">Uncharacterized protein</fullName>
    </submittedName>
</protein>
<dbReference type="EMBL" id="JARJLG010000089">
    <property type="protein sequence ID" value="KAJ7748463.1"/>
    <property type="molecule type" value="Genomic_DNA"/>
</dbReference>
<organism evidence="2 3">
    <name type="scientific">Mycena maculata</name>
    <dbReference type="NCBI Taxonomy" id="230809"/>
    <lineage>
        <taxon>Eukaryota</taxon>
        <taxon>Fungi</taxon>
        <taxon>Dikarya</taxon>
        <taxon>Basidiomycota</taxon>
        <taxon>Agaricomycotina</taxon>
        <taxon>Agaricomycetes</taxon>
        <taxon>Agaricomycetidae</taxon>
        <taxon>Agaricales</taxon>
        <taxon>Marasmiineae</taxon>
        <taxon>Mycenaceae</taxon>
        <taxon>Mycena</taxon>
    </lineage>
</organism>
<name>A0AAD7ITP7_9AGAR</name>
<dbReference type="AlphaFoldDB" id="A0AAD7ITP7"/>
<comment type="caution">
    <text evidence="2">The sequence shown here is derived from an EMBL/GenBank/DDBJ whole genome shotgun (WGS) entry which is preliminary data.</text>
</comment>
<keyword evidence="3" id="KW-1185">Reference proteome</keyword>
<evidence type="ECO:0000256" key="1">
    <source>
        <dbReference type="SAM" id="MobiDB-lite"/>
    </source>
</evidence>
<evidence type="ECO:0000313" key="3">
    <source>
        <dbReference type="Proteomes" id="UP001215280"/>
    </source>
</evidence>
<feature type="region of interest" description="Disordered" evidence="1">
    <location>
        <begin position="650"/>
        <end position="672"/>
    </location>
</feature>